<protein>
    <submittedName>
        <fullName evidence="8">ATP-dependent helicase HrpB</fullName>
    </submittedName>
</protein>
<dbReference type="InterPro" id="IPR011545">
    <property type="entry name" value="DEAD/DEAH_box_helicase_dom"/>
</dbReference>
<dbReference type="GO" id="GO:0016787">
    <property type="term" value="F:hydrolase activity"/>
    <property type="evidence" value="ECO:0007669"/>
    <property type="project" value="UniProtKB-KW"/>
</dbReference>
<dbReference type="CDD" id="cd18791">
    <property type="entry name" value="SF2_C_RHA"/>
    <property type="match status" value="1"/>
</dbReference>
<dbReference type="InterPro" id="IPR013689">
    <property type="entry name" value="RNA_helicase_ATP-dep_HrpB_C"/>
</dbReference>
<dbReference type="InterPro" id="IPR027417">
    <property type="entry name" value="P-loop_NTPase"/>
</dbReference>
<keyword evidence="1" id="KW-0547">Nucleotide-binding</keyword>
<sequence>MTDRPAHSTAPLDDLSLPPCPLDVSRPKILDTLAQGRNLVLSALPGAGKSSRVPLWLVNQPWLEGRRILLLEPRRVAARALARYMAALTGGQPGGLVGYRMRDESRVGPDTRVEVVTEGVLTRMLQQAPDLPDVACVIFDEFHERSLIADTGLALCLESQSALRPDLRLLVMSATLDVAAVAALLGDCPAVACEGKTYPVELRHLPPKIRAGQVVGGGPASTAGAGPLLWRHMADVIAHLLQTEQGSLLAFLPGAGEIRHLAALLEGTLPADATLCPLYGNLSAREQDAAIAPAVKGLRKVVLATSIAETSLTIEGVRLVVDCGLTRLARFDPASGLTRLVTERVSLAGAAQRTGRAGRIEPGICCRLWAKEQEHGMRPHIRPEILDADLSGLALQLAVWGVTDPACLPWLDTPPAARMTVAQSSLQALGAIDPQLRPTALGRQMAALPLAPRTARLLLWGRDNGLAPLAACTAALLEERDPLARATGKQGTGMSAAGAGCDVLRRLDWLCRDTGTIKNADAARERLRSLAQRLARQPGRTDKPCSQAGSKTGPSCGQQSQLKHGDNLFSRALGQAANLGRLIAVAWPEQVAMRQGDGQQTSGGLAASTPFLLRSGRAAQLASDDPLARQDFLAVAEVDGAAPHGRIRLAASLAEQDLTELFSADIRSEDRLSVSDAGLVSARRQRSLGALVLEDAPLPRPLPDQCAAALCEHVRNKGLECLPWDESARQWRARVSLMRELEGDAWPDISDAALLAGLEDWLAPALAQALGQSEKQSRANALATLAPARLYDALRGLLPGNLHRMLDRQAPPEWQVPSGAMRPIVYGEDGGPWLAAKLQELFGCVDTPRIANNRVALVLRLNSPAGRPLQVTRDLASFWRNGYPAVRAEMRGRYPKHPWPEDPLSAPATVLTKKRMAERQKG</sequence>
<evidence type="ECO:0000256" key="4">
    <source>
        <dbReference type="ARBA" id="ARBA00022840"/>
    </source>
</evidence>
<dbReference type="GO" id="GO:0005524">
    <property type="term" value="F:ATP binding"/>
    <property type="evidence" value="ECO:0007669"/>
    <property type="project" value="UniProtKB-KW"/>
</dbReference>
<evidence type="ECO:0000256" key="1">
    <source>
        <dbReference type="ARBA" id="ARBA00022741"/>
    </source>
</evidence>
<dbReference type="PANTHER" id="PTHR43519:SF1">
    <property type="entry name" value="ATP-DEPENDENT RNA HELICASE HRPB"/>
    <property type="match status" value="1"/>
</dbReference>
<dbReference type="InterPro" id="IPR010225">
    <property type="entry name" value="HrpB"/>
</dbReference>
<keyword evidence="3 8" id="KW-0347">Helicase</keyword>
<name>A0A4V1CX94_DESDE</name>
<dbReference type="AlphaFoldDB" id="A0A4V1CX94"/>
<evidence type="ECO:0000256" key="5">
    <source>
        <dbReference type="SAM" id="MobiDB-lite"/>
    </source>
</evidence>
<dbReference type="Gene3D" id="1.20.120.1080">
    <property type="match status" value="1"/>
</dbReference>
<dbReference type="PANTHER" id="PTHR43519">
    <property type="entry name" value="ATP-DEPENDENT RNA HELICASE HRPB"/>
    <property type="match status" value="1"/>
</dbReference>
<dbReference type="InterPro" id="IPR014001">
    <property type="entry name" value="Helicase_ATP-bd"/>
</dbReference>
<evidence type="ECO:0000259" key="6">
    <source>
        <dbReference type="PROSITE" id="PS51192"/>
    </source>
</evidence>
<dbReference type="Gene3D" id="3.40.50.300">
    <property type="entry name" value="P-loop containing nucleotide triphosphate hydrolases"/>
    <property type="match status" value="2"/>
</dbReference>
<dbReference type="Pfam" id="PF08482">
    <property type="entry name" value="HrpB_C"/>
    <property type="match status" value="1"/>
</dbReference>
<dbReference type="InterPro" id="IPR049614">
    <property type="entry name" value="HrpB_DEXH"/>
</dbReference>
<dbReference type="GO" id="GO:0003676">
    <property type="term" value="F:nucleic acid binding"/>
    <property type="evidence" value="ECO:0007669"/>
    <property type="project" value="InterPro"/>
</dbReference>
<evidence type="ECO:0000313" key="8">
    <source>
        <dbReference type="EMBL" id="QCC85430.1"/>
    </source>
</evidence>
<dbReference type="InterPro" id="IPR007502">
    <property type="entry name" value="Helicase-assoc_dom"/>
</dbReference>
<keyword evidence="2" id="KW-0378">Hydrolase</keyword>
<dbReference type="CDD" id="cd17990">
    <property type="entry name" value="DEXHc_HrpB"/>
    <property type="match status" value="1"/>
</dbReference>
<reference evidence="8 9" key="1">
    <citation type="submission" date="2019-02" db="EMBL/GenBank/DDBJ databases">
        <title>Complete Genome Sequence of Desulfovibrio desulfuricans IC1, a Sulfonate Utilizing Anaerobe.</title>
        <authorList>
            <person name="Day L.A."/>
            <person name="De Leon K.B."/>
            <person name="Wall J.D."/>
        </authorList>
    </citation>
    <scope>NUCLEOTIDE SEQUENCE [LARGE SCALE GENOMIC DNA]</scope>
    <source>
        <strain evidence="8 9">IC1</strain>
    </source>
</reference>
<dbReference type="GO" id="GO:0004386">
    <property type="term" value="F:helicase activity"/>
    <property type="evidence" value="ECO:0007669"/>
    <property type="project" value="UniProtKB-KW"/>
</dbReference>
<dbReference type="SUPFAM" id="SSF52540">
    <property type="entry name" value="P-loop containing nucleoside triphosphate hydrolases"/>
    <property type="match status" value="2"/>
</dbReference>
<dbReference type="SMART" id="SM00490">
    <property type="entry name" value="HELICc"/>
    <property type="match status" value="1"/>
</dbReference>
<dbReference type="Proteomes" id="UP000297065">
    <property type="component" value="Chromosome"/>
</dbReference>
<dbReference type="EMBL" id="CP036295">
    <property type="protein sequence ID" value="QCC85430.1"/>
    <property type="molecule type" value="Genomic_DNA"/>
</dbReference>
<organism evidence="8 9">
    <name type="scientific">Desulfovibrio desulfuricans</name>
    <dbReference type="NCBI Taxonomy" id="876"/>
    <lineage>
        <taxon>Bacteria</taxon>
        <taxon>Pseudomonadati</taxon>
        <taxon>Thermodesulfobacteriota</taxon>
        <taxon>Desulfovibrionia</taxon>
        <taxon>Desulfovibrionales</taxon>
        <taxon>Desulfovibrionaceae</taxon>
        <taxon>Desulfovibrio</taxon>
    </lineage>
</organism>
<feature type="region of interest" description="Disordered" evidence="5">
    <location>
        <begin position="898"/>
        <end position="922"/>
    </location>
</feature>
<evidence type="ECO:0000313" key="9">
    <source>
        <dbReference type="Proteomes" id="UP000297065"/>
    </source>
</evidence>
<dbReference type="PROSITE" id="PS51194">
    <property type="entry name" value="HELICASE_CTER"/>
    <property type="match status" value="1"/>
</dbReference>
<dbReference type="NCBIfam" id="TIGR01970">
    <property type="entry name" value="DEAH_box_HrpB"/>
    <property type="match status" value="1"/>
</dbReference>
<keyword evidence="4" id="KW-0067">ATP-binding</keyword>
<dbReference type="SMART" id="SM00487">
    <property type="entry name" value="DEXDc"/>
    <property type="match status" value="1"/>
</dbReference>
<proteinExistence type="predicted"/>
<feature type="domain" description="Helicase C-terminal" evidence="7">
    <location>
        <begin position="235"/>
        <end position="401"/>
    </location>
</feature>
<dbReference type="SMART" id="SM00847">
    <property type="entry name" value="HA2"/>
    <property type="match status" value="1"/>
</dbReference>
<feature type="region of interest" description="Disordered" evidence="5">
    <location>
        <begin position="533"/>
        <end position="562"/>
    </location>
</feature>
<dbReference type="Pfam" id="PF00270">
    <property type="entry name" value="DEAD"/>
    <property type="match status" value="1"/>
</dbReference>
<feature type="compositionally biased region" description="Polar residues" evidence="5">
    <location>
        <begin position="547"/>
        <end position="562"/>
    </location>
</feature>
<dbReference type="RefSeq" id="WP_136399598.1">
    <property type="nucleotide sequence ID" value="NZ_CP036295.1"/>
</dbReference>
<evidence type="ECO:0000256" key="2">
    <source>
        <dbReference type="ARBA" id="ARBA00022801"/>
    </source>
</evidence>
<dbReference type="Pfam" id="PF00271">
    <property type="entry name" value="Helicase_C"/>
    <property type="match status" value="1"/>
</dbReference>
<dbReference type="InterPro" id="IPR001650">
    <property type="entry name" value="Helicase_C-like"/>
</dbReference>
<dbReference type="PROSITE" id="PS51192">
    <property type="entry name" value="HELICASE_ATP_BIND_1"/>
    <property type="match status" value="1"/>
</dbReference>
<dbReference type="OrthoDB" id="9805617at2"/>
<accession>A0A4V1CX94</accession>
<gene>
    <name evidence="8" type="primary">hrpB</name>
    <name evidence="8" type="ORF">DDIC_05975</name>
</gene>
<evidence type="ECO:0000256" key="3">
    <source>
        <dbReference type="ARBA" id="ARBA00022806"/>
    </source>
</evidence>
<evidence type="ECO:0000259" key="7">
    <source>
        <dbReference type="PROSITE" id="PS51194"/>
    </source>
</evidence>
<feature type="domain" description="Helicase ATP-binding" evidence="6">
    <location>
        <begin position="30"/>
        <end position="194"/>
    </location>
</feature>